<evidence type="ECO:0000313" key="2">
    <source>
        <dbReference type="EMBL" id="ARN82113.1"/>
    </source>
</evidence>
<feature type="signal peptide" evidence="1">
    <location>
        <begin position="1"/>
        <end position="22"/>
    </location>
</feature>
<keyword evidence="1" id="KW-0732">Signal</keyword>
<sequence length="93" mass="10181">MWFLLKSLLVLAVIFFLASRESQPEGQVATKAKVEPGRRATPAREADVIETLKRAAAEKLAEGVKERCLKRPEDCLSVARTVGSGLSALDKTR</sequence>
<organism evidence="2 3">
    <name type="scientific">Methylocystis bryophila</name>
    <dbReference type="NCBI Taxonomy" id="655015"/>
    <lineage>
        <taxon>Bacteria</taxon>
        <taxon>Pseudomonadati</taxon>
        <taxon>Pseudomonadota</taxon>
        <taxon>Alphaproteobacteria</taxon>
        <taxon>Hyphomicrobiales</taxon>
        <taxon>Methylocystaceae</taxon>
        <taxon>Methylocystis</taxon>
    </lineage>
</organism>
<dbReference type="RefSeq" id="WP_085772238.1">
    <property type="nucleotide sequence ID" value="NZ_AP027149.1"/>
</dbReference>
<keyword evidence="3" id="KW-1185">Reference proteome</keyword>
<accession>A0A1W6MX10</accession>
<evidence type="ECO:0000256" key="1">
    <source>
        <dbReference type="SAM" id="SignalP"/>
    </source>
</evidence>
<gene>
    <name evidence="2" type="ORF">B1812_14660</name>
</gene>
<dbReference type="Proteomes" id="UP000193978">
    <property type="component" value="Chromosome"/>
</dbReference>
<dbReference type="KEGG" id="mbry:B1812_14660"/>
<protein>
    <submittedName>
        <fullName evidence="2">Uncharacterized protein</fullName>
    </submittedName>
</protein>
<feature type="chain" id="PRO_5013071746" evidence="1">
    <location>
        <begin position="23"/>
        <end position="93"/>
    </location>
</feature>
<dbReference type="EMBL" id="CP019948">
    <property type="protein sequence ID" value="ARN82113.1"/>
    <property type="molecule type" value="Genomic_DNA"/>
</dbReference>
<evidence type="ECO:0000313" key="3">
    <source>
        <dbReference type="Proteomes" id="UP000193978"/>
    </source>
</evidence>
<proteinExistence type="predicted"/>
<reference evidence="2 3" key="1">
    <citation type="submission" date="2017-02" db="EMBL/GenBank/DDBJ databases">
        <authorList>
            <person name="Peterson S.W."/>
        </authorList>
    </citation>
    <scope>NUCLEOTIDE SEQUENCE [LARGE SCALE GENOMIC DNA]</scope>
    <source>
        <strain evidence="2 3">S285</strain>
    </source>
</reference>
<name>A0A1W6MX10_9HYPH</name>
<dbReference type="AlphaFoldDB" id="A0A1W6MX10"/>